<keyword evidence="3" id="KW-1185">Reference proteome</keyword>
<dbReference type="EMBL" id="OU015566">
    <property type="protein sequence ID" value="CAG5108391.1"/>
    <property type="molecule type" value="Genomic_DNA"/>
</dbReference>
<organism evidence="2 3">
    <name type="scientific">Oikopleura dioica</name>
    <name type="common">Tunicate</name>
    <dbReference type="NCBI Taxonomy" id="34765"/>
    <lineage>
        <taxon>Eukaryota</taxon>
        <taxon>Metazoa</taxon>
        <taxon>Chordata</taxon>
        <taxon>Tunicata</taxon>
        <taxon>Appendicularia</taxon>
        <taxon>Copelata</taxon>
        <taxon>Oikopleuridae</taxon>
        <taxon>Oikopleura</taxon>
    </lineage>
</organism>
<proteinExistence type="predicted"/>
<gene>
    <name evidence="2" type="ORF">OKIOD_LOCUS12538</name>
</gene>
<name>A0ABN7T0P6_OIKDI</name>
<evidence type="ECO:0000256" key="1">
    <source>
        <dbReference type="SAM" id="Coils"/>
    </source>
</evidence>
<sequence length="149" mass="17647">MRKEDEKLQKKLAKLNESMVKHQLENSETVQELLERQVKVLREENKGLRQSNKSLRKNVDFLEEKLKKAKPVPTAHFTIDPDYFSDENVDTHRPENPKRIFPEKCFNCYQDLPDLITDRSYAIIADPHGWDLNTRLRKNQMAHLANTEF</sequence>
<feature type="coiled-coil region" evidence="1">
    <location>
        <begin position="5"/>
        <end position="65"/>
    </location>
</feature>
<evidence type="ECO:0000313" key="3">
    <source>
        <dbReference type="Proteomes" id="UP001158576"/>
    </source>
</evidence>
<accession>A0ABN7T0P6</accession>
<reference evidence="2 3" key="1">
    <citation type="submission" date="2021-04" db="EMBL/GenBank/DDBJ databases">
        <authorList>
            <person name="Bliznina A."/>
        </authorList>
    </citation>
    <scope>NUCLEOTIDE SEQUENCE [LARGE SCALE GENOMIC DNA]</scope>
</reference>
<evidence type="ECO:0000313" key="2">
    <source>
        <dbReference type="EMBL" id="CAG5108391.1"/>
    </source>
</evidence>
<dbReference type="Proteomes" id="UP001158576">
    <property type="component" value="Chromosome 1"/>
</dbReference>
<protein>
    <submittedName>
        <fullName evidence="2">Oidioi.mRNA.OKI2018_I69.chr1.g3773.t1.cds</fullName>
    </submittedName>
</protein>
<keyword evidence="1" id="KW-0175">Coiled coil</keyword>